<evidence type="ECO:0000313" key="9">
    <source>
        <dbReference type="Proteomes" id="UP000184291"/>
    </source>
</evidence>
<feature type="transmembrane region" description="Helical" evidence="6">
    <location>
        <begin position="12"/>
        <end position="37"/>
    </location>
</feature>
<dbReference type="PROSITE" id="PS50850">
    <property type="entry name" value="MFS"/>
    <property type="match status" value="1"/>
</dbReference>
<evidence type="ECO:0000313" key="8">
    <source>
        <dbReference type="EMBL" id="SHE25925.1"/>
    </source>
</evidence>
<evidence type="ECO:0000256" key="3">
    <source>
        <dbReference type="ARBA" id="ARBA00022692"/>
    </source>
</evidence>
<dbReference type="InterPro" id="IPR050930">
    <property type="entry name" value="MFS_Vesicular_Transporter"/>
</dbReference>
<dbReference type="PANTHER" id="PTHR23506:SF23">
    <property type="entry name" value="GH10249P"/>
    <property type="match status" value="1"/>
</dbReference>
<keyword evidence="3 6" id="KW-0812">Transmembrane</keyword>
<dbReference type="CDD" id="cd17325">
    <property type="entry name" value="MFS_MdtG_SLC18_like"/>
    <property type="match status" value="1"/>
</dbReference>
<comment type="subcellular location">
    <subcellularLocation>
        <location evidence="1">Cell membrane</location>
        <topology evidence="1">Multi-pass membrane protein</topology>
    </subcellularLocation>
</comment>
<dbReference type="PANTHER" id="PTHR23506">
    <property type="entry name" value="GH10249P"/>
    <property type="match status" value="1"/>
</dbReference>
<dbReference type="Pfam" id="PF07690">
    <property type="entry name" value="MFS_1"/>
    <property type="match status" value="1"/>
</dbReference>
<feature type="transmembrane region" description="Helical" evidence="6">
    <location>
        <begin position="363"/>
        <end position="385"/>
    </location>
</feature>
<keyword evidence="2" id="KW-0813">Transport</keyword>
<evidence type="ECO:0000256" key="1">
    <source>
        <dbReference type="ARBA" id="ARBA00004651"/>
    </source>
</evidence>
<feature type="transmembrane region" description="Helical" evidence="6">
    <location>
        <begin position="82"/>
        <end position="105"/>
    </location>
</feature>
<feature type="domain" description="Major facilitator superfamily (MFS) profile" evidence="7">
    <location>
        <begin position="15"/>
        <end position="392"/>
    </location>
</feature>
<dbReference type="InterPro" id="IPR011701">
    <property type="entry name" value="MFS"/>
</dbReference>
<organism evidence="8 9">
    <name type="scientific">Actinomyces glycerinitolerans</name>
    <dbReference type="NCBI Taxonomy" id="1892869"/>
    <lineage>
        <taxon>Bacteria</taxon>
        <taxon>Bacillati</taxon>
        <taxon>Actinomycetota</taxon>
        <taxon>Actinomycetes</taxon>
        <taxon>Actinomycetales</taxon>
        <taxon>Actinomycetaceae</taxon>
        <taxon>Actinomyces</taxon>
    </lineage>
</organism>
<dbReference type="PRINTS" id="PR01035">
    <property type="entry name" value="TCRTETA"/>
</dbReference>
<evidence type="ECO:0000256" key="6">
    <source>
        <dbReference type="SAM" id="Phobius"/>
    </source>
</evidence>
<dbReference type="EMBL" id="FQTT01000012">
    <property type="protein sequence ID" value="SHE25925.1"/>
    <property type="molecule type" value="Genomic_DNA"/>
</dbReference>
<evidence type="ECO:0000256" key="4">
    <source>
        <dbReference type="ARBA" id="ARBA00022989"/>
    </source>
</evidence>
<feature type="transmembrane region" description="Helical" evidence="6">
    <location>
        <begin position="49"/>
        <end position="70"/>
    </location>
</feature>
<evidence type="ECO:0000259" key="7">
    <source>
        <dbReference type="PROSITE" id="PS50850"/>
    </source>
</evidence>
<dbReference type="GO" id="GO:0022857">
    <property type="term" value="F:transmembrane transporter activity"/>
    <property type="evidence" value="ECO:0007669"/>
    <property type="project" value="InterPro"/>
</dbReference>
<dbReference type="InterPro" id="IPR001958">
    <property type="entry name" value="Tet-R_TetA/multi-R_MdtG-like"/>
</dbReference>
<protein>
    <submittedName>
        <fullName evidence="8">Tetracycline resistance protein teta/multidrug resistance protein mdtg</fullName>
    </submittedName>
</protein>
<sequence length="409" mass="41093">MQPTPSDATTSPRMAVVVACVALFTDMLVYGILIPVLPLLPAMAEAGPSATGLLFAAYAAALVMVTPIAGRVVDKRGSRGPLLAALVGLACACLLFTIGGPYWLLLTARTLQGAAAGLSWVAGLSLIAATVPLQRRATYLGLAMSMVSVGALAGPPLAGWLAGLGGHSAPFLLAAALLMIDGALRLAFVRPTSPPSDDPPTALDVLRTPGCWPVVALILIGAAVTSCIEPVLPMQLAREFGVGSAGIGMLFALLTLVAACLNPLVGACLPRVSLRALTLVGAASAAAGLLLVGVGPNLPVITAGLVCLGSAIALLVAPASALIGVQGAMATPPAIGGAYSLNNLAYAGGLVLGPALSGPLTEHLGFTHACLTLAGFLALTVPTFIRLPRKYAAATAESIQIRDRRGQHP</sequence>
<feature type="transmembrane region" description="Helical" evidence="6">
    <location>
        <begin position="276"/>
        <end position="294"/>
    </location>
</feature>
<feature type="transmembrane region" description="Helical" evidence="6">
    <location>
        <begin position="337"/>
        <end position="357"/>
    </location>
</feature>
<gene>
    <name evidence="8" type="ORF">ACGLYG10_2162</name>
</gene>
<dbReference type="Proteomes" id="UP000184291">
    <property type="component" value="Unassembled WGS sequence"/>
</dbReference>
<evidence type="ECO:0000256" key="2">
    <source>
        <dbReference type="ARBA" id="ARBA00022448"/>
    </source>
</evidence>
<feature type="transmembrane region" description="Helical" evidence="6">
    <location>
        <begin position="140"/>
        <end position="163"/>
    </location>
</feature>
<feature type="transmembrane region" description="Helical" evidence="6">
    <location>
        <begin position="244"/>
        <end position="264"/>
    </location>
</feature>
<name>A0A1M4S114_9ACTO</name>
<feature type="transmembrane region" description="Helical" evidence="6">
    <location>
        <begin position="210"/>
        <end position="232"/>
    </location>
</feature>
<keyword evidence="4 6" id="KW-1133">Transmembrane helix</keyword>
<feature type="transmembrane region" description="Helical" evidence="6">
    <location>
        <begin position="300"/>
        <end position="325"/>
    </location>
</feature>
<dbReference type="GO" id="GO:0005886">
    <property type="term" value="C:plasma membrane"/>
    <property type="evidence" value="ECO:0007669"/>
    <property type="project" value="UniProtKB-SubCell"/>
</dbReference>
<proteinExistence type="predicted"/>
<dbReference type="SUPFAM" id="SSF103473">
    <property type="entry name" value="MFS general substrate transporter"/>
    <property type="match status" value="1"/>
</dbReference>
<keyword evidence="9" id="KW-1185">Reference proteome</keyword>
<dbReference type="InterPro" id="IPR036259">
    <property type="entry name" value="MFS_trans_sf"/>
</dbReference>
<feature type="transmembrane region" description="Helical" evidence="6">
    <location>
        <begin position="111"/>
        <end position="133"/>
    </location>
</feature>
<reference evidence="9" key="1">
    <citation type="submission" date="2016-09" db="EMBL/GenBank/DDBJ databases">
        <authorList>
            <person name="Strepis N."/>
        </authorList>
    </citation>
    <scope>NUCLEOTIDE SEQUENCE [LARGE SCALE GENOMIC DNA]</scope>
</reference>
<dbReference type="Gene3D" id="1.20.1250.20">
    <property type="entry name" value="MFS general substrate transporter like domains"/>
    <property type="match status" value="2"/>
</dbReference>
<accession>A0A1M4S114</accession>
<dbReference type="STRING" id="1892869.ACGLYG10_2162"/>
<keyword evidence="5 6" id="KW-0472">Membrane</keyword>
<dbReference type="InterPro" id="IPR020846">
    <property type="entry name" value="MFS_dom"/>
</dbReference>
<evidence type="ECO:0000256" key="5">
    <source>
        <dbReference type="ARBA" id="ARBA00023136"/>
    </source>
</evidence>
<feature type="transmembrane region" description="Helical" evidence="6">
    <location>
        <begin position="169"/>
        <end position="189"/>
    </location>
</feature>
<dbReference type="RefSeq" id="WP_244542665.1">
    <property type="nucleotide sequence ID" value="NZ_FQTT01000012.1"/>
</dbReference>
<dbReference type="AlphaFoldDB" id="A0A1M4S114"/>